<dbReference type="GeneID" id="61924827"/>
<evidence type="ECO:0000313" key="7">
    <source>
        <dbReference type="Proteomes" id="UP000503330"/>
    </source>
</evidence>
<evidence type="ECO:0000313" key="2">
    <source>
        <dbReference type="EMBL" id="KGJ52917.1"/>
    </source>
</evidence>
<dbReference type="RefSeq" id="WP_002607896.1">
    <property type="nucleotide sequence ID" value="NZ_AP025565.1"/>
</dbReference>
<dbReference type="Proteomes" id="UP000604383">
    <property type="component" value="Unassembled WGS sequence"/>
</dbReference>
<dbReference type="Proteomes" id="UP000503330">
    <property type="component" value="Chromosome"/>
</dbReference>
<evidence type="ECO:0000256" key="1">
    <source>
        <dbReference type="SAM" id="Phobius"/>
    </source>
</evidence>
<evidence type="ECO:0000313" key="5">
    <source>
        <dbReference type="EMBL" id="QJA01787.1"/>
    </source>
</evidence>
<dbReference type="EMBL" id="JAKTMA010000037">
    <property type="protein sequence ID" value="MCR0234662.1"/>
    <property type="molecule type" value="Genomic_DNA"/>
</dbReference>
<keyword evidence="1" id="KW-0472">Membrane</keyword>
<evidence type="ECO:0000313" key="4">
    <source>
        <dbReference type="EMBL" id="MZH56781.1"/>
    </source>
</evidence>
<evidence type="ECO:0000313" key="3">
    <source>
        <dbReference type="EMBL" id="MCR0234662.1"/>
    </source>
</evidence>
<proteinExistence type="predicted"/>
<reference evidence="4" key="2">
    <citation type="journal article" date="2019" name="Nat. Med.">
        <title>A library of human gut bacterial isolates paired with longitudinal multiomics data enables mechanistic microbiome research.</title>
        <authorList>
            <person name="Poyet M."/>
            <person name="Groussin M."/>
            <person name="Gibbons S.M."/>
            <person name="Avila-Pacheco J."/>
            <person name="Jiang X."/>
            <person name="Kearney S.M."/>
            <person name="Perrotta A.R."/>
            <person name="Berdy B."/>
            <person name="Zhao S."/>
            <person name="Lieberman T.D."/>
            <person name="Swanson P.K."/>
            <person name="Smith M."/>
            <person name="Roesemann S."/>
            <person name="Alexander J.E."/>
            <person name="Rich S.A."/>
            <person name="Livny J."/>
            <person name="Vlamakis H."/>
            <person name="Clish C."/>
            <person name="Bullock K."/>
            <person name="Deik A."/>
            <person name="Scott J."/>
            <person name="Pierce K.A."/>
            <person name="Xavier R.J."/>
            <person name="Alm E.J."/>
        </authorList>
    </citation>
    <scope>NUCLEOTIDE SEQUENCE</scope>
    <source>
        <strain evidence="4">BIOML-A12</strain>
    </source>
</reference>
<evidence type="ECO:0000313" key="6">
    <source>
        <dbReference type="Proteomes" id="UP000030008"/>
    </source>
</evidence>
<reference evidence="2 6" key="1">
    <citation type="submission" date="2014-08" db="EMBL/GenBank/DDBJ databases">
        <title>Clostridium innocuum, an unnegligible vancomycin-resistant pathogen causing extra-intestinal infections.</title>
        <authorList>
            <person name="Feng Y."/>
            <person name="Chiu C.-H."/>
        </authorList>
    </citation>
    <scope>NUCLEOTIDE SEQUENCE [LARGE SCALE GENOMIC DNA]</scope>
    <source>
        <strain evidence="2 6">AN88</strain>
    </source>
</reference>
<dbReference type="Pfam" id="PF14014">
    <property type="entry name" value="DUF4230"/>
    <property type="match status" value="1"/>
</dbReference>
<reference evidence="3" key="4">
    <citation type="journal article" date="2022" name="Clin. Infect. Dis.">
        <title>Association between Clostridium innocuum and antibiotic-associated diarrhea in adults and children: A cross-sectional study and comparative genomics analysis.</title>
        <authorList>
            <person name="Cherny K.E."/>
            <person name="Muscat E.B."/>
            <person name="Balaji A."/>
            <person name="Mukherjee J."/>
            <person name="Ozer E.A."/>
            <person name="Angarone M.P."/>
            <person name="Hauser A.R."/>
            <person name="Sichel J.S."/>
            <person name="Amponsah E."/>
            <person name="Kociolek L.K."/>
        </authorList>
    </citation>
    <scope>NUCLEOTIDE SEQUENCE</scope>
    <source>
        <strain evidence="3">NU1-AC-029v</strain>
    </source>
</reference>
<dbReference type="EMBL" id="WWTN01000024">
    <property type="protein sequence ID" value="MZH56781.1"/>
    <property type="molecule type" value="Genomic_DNA"/>
</dbReference>
<name>A0A099I6Q5_CLOIN</name>
<organism evidence="2 6">
    <name type="scientific">Clostridium innocuum</name>
    <dbReference type="NCBI Taxonomy" id="1522"/>
    <lineage>
        <taxon>Bacteria</taxon>
        <taxon>Bacillati</taxon>
        <taxon>Bacillota</taxon>
        <taxon>Clostridia</taxon>
        <taxon>Eubacteriales</taxon>
        <taxon>Clostridiaceae</taxon>
        <taxon>Clostridium</taxon>
    </lineage>
</organism>
<feature type="transmembrane region" description="Helical" evidence="1">
    <location>
        <begin position="12"/>
        <end position="34"/>
    </location>
</feature>
<dbReference type="Proteomes" id="UP001203972">
    <property type="component" value="Unassembled WGS sequence"/>
</dbReference>
<keyword evidence="1" id="KW-0812">Transmembrane</keyword>
<dbReference type="InterPro" id="IPR025324">
    <property type="entry name" value="DUF4230"/>
</dbReference>
<reference evidence="5 7" key="3">
    <citation type="submission" date="2020-02" db="EMBL/GenBank/DDBJ databases">
        <authorList>
            <person name="Kociolek L.K."/>
            <person name="Ozer E.A."/>
        </authorList>
    </citation>
    <scope>NUCLEOTIDE SEQUENCE [LARGE SCALE GENOMIC DNA]</scope>
    <source>
        <strain evidence="5 7">ATCC 14501</strain>
    </source>
</reference>
<dbReference type="AlphaFoldDB" id="A0A099I6Q5"/>
<dbReference type="EMBL" id="CP048838">
    <property type="protein sequence ID" value="QJA01787.1"/>
    <property type="molecule type" value="Genomic_DNA"/>
</dbReference>
<sequence>MKILDTLGKTKKAIGGVVAICILAAVIFFAGTVFGGKQSEPKITSTALTQQLQEVNDLAVMEYNYTKVGKFENSLTLNGWNIPLTKKSFLLTYAGQLKAGVRMDQAEVDVKGKTITVLLPEVEILSNIIDEKSIEVYDETKNIFNPISIEDYTAFATQQKDKVADEAVENGLLSEAATKSQSAIRKFFNMIPEIKEQYSIEVKFKS</sequence>
<gene>
    <name evidence="2" type="ORF">CIAN88_12255</name>
    <name evidence="5" type="ORF">G4D54_04780</name>
    <name evidence="4" type="ORF">GT664_13745</name>
    <name evidence="3" type="ORF">MKC95_17990</name>
</gene>
<dbReference type="EMBL" id="JQIF01000050">
    <property type="protein sequence ID" value="KGJ52917.1"/>
    <property type="molecule type" value="Genomic_DNA"/>
</dbReference>
<dbReference type="Proteomes" id="UP000030008">
    <property type="component" value="Unassembled WGS sequence"/>
</dbReference>
<accession>A0A099I6Q5</accession>
<keyword evidence="1" id="KW-1133">Transmembrane helix</keyword>
<protein>
    <submittedName>
        <fullName evidence="3">DUF4230 domain-containing protein</fullName>
    </submittedName>
</protein>